<dbReference type="SMART" id="SM01043">
    <property type="entry name" value="BTAD"/>
    <property type="match status" value="1"/>
</dbReference>
<dbReference type="GO" id="GO:0006355">
    <property type="term" value="P:regulation of DNA-templated transcription"/>
    <property type="evidence" value="ECO:0007669"/>
    <property type="project" value="InterPro"/>
</dbReference>
<dbReference type="InterPro" id="IPR011990">
    <property type="entry name" value="TPR-like_helical_dom_sf"/>
</dbReference>
<dbReference type="EMBL" id="MYFO01000049">
    <property type="protein sequence ID" value="TFE83432.1"/>
    <property type="molecule type" value="Genomic_DNA"/>
</dbReference>
<evidence type="ECO:0000256" key="1">
    <source>
        <dbReference type="ARBA" id="ARBA00023012"/>
    </source>
</evidence>
<dbReference type="InterPro" id="IPR005158">
    <property type="entry name" value="BTAD"/>
</dbReference>
<dbReference type="SUPFAM" id="SSF46894">
    <property type="entry name" value="C-terminal effector domain of the bipartite response regulators"/>
    <property type="match status" value="1"/>
</dbReference>
<dbReference type="InterPro" id="IPR000595">
    <property type="entry name" value="cNMP-bd_dom"/>
</dbReference>
<dbReference type="PROSITE" id="PS50042">
    <property type="entry name" value="CNMP_BINDING_3"/>
    <property type="match status" value="1"/>
</dbReference>
<dbReference type="Gene3D" id="3.40.50.2300">
    <property type="match status" value="1"/>
</dbReference>
<dbReference type="SUPFAM" id="SSF48452">
    <property type="entry name" value="TPR-like"/>
    <property type="match status" value="1"/>
</dbReference>
<keyword evidence="3" id="KW-0238">DNA-binding</keyword>
<dbReference type="GO" id="GO:0000160">
    <property type="term" value="P:phosphorelay signal transduction system"/>
    <property type="evidence" value="ECO:0007669"/>
    <property type="project" value="UniProtKB-KW"/>
</dbReference>
<dbReference type="PROSITE" id="PS50110">
    <property type="entry name" value="RESPONSE_REGULATORY"/>
    <property type="match status" value="1"/>
</dbReference>
<feature type="domain" description="Response regulatory" evidence="7">
    <location>
        <begin position="3"/>
        <end position="117"/>
    </location>
</feature>
<dbReference type="InterPro" id="IPR051677">
    <property type="entry name" value="AfsR-DnrI-RedD_regulator"/>
</dbReference>
<organism evidence="8 9">
    <name type="scientific">Paenibacillus athensensis</name>
    <dbReference type="NCBI Taxonomy" id="1967502"/>
    <lineage>
        <taxon>Bacteria</taxon>
        <taxon>Bacillati</taxon>
        <taxon>Bacillota</taxon>
        <taxon>Bacilli</taxon>
        <taxon>Bacillales</taxon>
        <taxon>Paenibacillaceae</taxon>
        <taxon>Paenibacillus</taxon>
    </lineage>
</organism>
<evidence type="ECO:0000256" key="3">
    <source>
        <dbReference type="ARBA" id="ARBA00023125"/>
    </source>
</evidence>
<dbReference type="SMART" id="SM00448">
    <property type="entry name" value="REC"/>
    <property type="match status" value="1"/>
</dbReference>
<dbReference type="PANTHER" id="PTHR35807">
    <property type="entry name" value="TRANSCRIPTIONAL REGULATOR REDD-RELATED"/>
    <property type="match status" value="1"/>
</dbReference>
<dbReference type="SUPFAM" id="SSF52172">
    <property type="entry name" value="CheY-like"/>
    <property type="match status" value="1"/>
</dbReference>
<accession>A0A4Y8PRH8</accession>
<evidence type="ECO:0008006" key="10">
    <source>
        <dbReference type="Google" id="ProtNLM"/>
    </source>
</evidence>
<feature type="modified residue" description="4-aspartylphosphate" evidence="5">
    <location>
        <position position="54"/>
    </location>
</feature>
<comment type="caution">
    <text evidence="8">The sequence shown here is derived from an EMBL/GenBank/DDBJ whole genome shotgun (WGS) entry which is preliminary data.</text>
</comment>
<feature type="domain" description="Cyclic nucleotide-binding" evidence="6">
    <location>
        <begin position="195"/>
        <end position="273"/>
    </location>
</feature>
<gene>
    <name evidence="8" type="ORF">B5M42_22895</name>
</gene>
<evidence type="ECO:0000256" key="5">
    <source>
        <dbReference type="PROSITE-ProRule" id="PRU00169"/>
    </source>
</evidence>
<dbReference type="Pfam" id="PF00072">
    <property type="entry name" value="Response_reg"/>
    <property type="match status" value="1"/>
</dbReference>
<reference evidence="8 9" key="1">
    <citation type="submission" date="2017-03" db="EMBL/GenBank/DDBJ databases">
        <title>Isolation of Levoglucosan Utilizing Bacteria.</title>
        <authorList>
            <person name="Arya A.S."/>
        </authorList>
    </citation>
    <scope>NUCLEOTIDE SEQUENCE [LARGE SCALE GENOMIC DNA]</scope>
    <source>
        <strain evidence="8 9">MEC069</strain>
    </source>
</reference>
<evidence type="ECO:0000259" key="7">
    <source>
        <dbReference type="PROSITE" id="PS50110"/>
    </source>
</evidence>
<name>A0A4Y8PRH8_9BACL</name>
<evidence type="ECO:0000313" key="9">
    <source>
        <dbReference type="Proteomes" id="UP000298246"/>
    </source>
</evidence>
<dbReference type="Pfam" id="PF03704">
    <property type="entry name" value="BTAD"/>
    <property type="match status" value="1"/>
</dbReference>
<keyword evidence="5" id="KW-0597">Phosphoprotein</keyword>
<dbReference type="InterPro" id="IPR001789">
    <property type="entry name" value="Sig_transdc_resp-reg_receiver"/>
</dbReference>
<dbReference type="InterPro" id="IPR011006">
    <property type="entry name" value="CheY-like_superfamily"/>
</dbReference>
<dbReference type="OrthoDB" id="3190595at2"/>
<keyword evidence="2" id="KW-0805">Transcription regulation</keyword>
<evidence type="ECO:0000259" key="6">
    <source>
        <dbReference type="PROSITE" id="PS50042"/>
    </source>
</evidence>
<keyword evidence="9" id="KW-1185">Reference proteome</keyword>
<dbReference type="AlphaFoldDB" id="A0A4Y8PRH8"/>
<proteinExistence type="predicted"/>
<keyword evidence="4" id="KW-0804">Transcription</keyword>
<dbReference type="GO" id="GO:0003677">
    <property type="term" value="F:DNA binding"/>
    <property type="evidence" value="ECO:0007669"/>
    <property type="project" value="UniProtKB-KW"/>
</dbReference>
<dbReference type="PANTHER" id="PTHR35807:SF2">
    <property type="entry name" value="TRANSCRIPTIONAL ACTIVATOR DOMAIN"/>
    <property type="match status" value="1"/>
</dbReference>
<dbReference type="Gene3D" id="1.10.10.10">
    <property type="entry name" value="Winged helix-like DNA-binding domain superfamily/Winged helix DNA-binding domain"/>
    <property type="match status" value="1"/>
</dbReference>
<sequence length="373" mass="42748">MLKAILIDDEKAMHLIVKRMLAKTGEVEVTGFFRDTASAFAYVSDHEVDIIFADISMPRENGIEFAQRVRQSGREIKIVFITSHKDYALDAFDVTAFDYLLKPVVQERLSRTVQRALADKKQVRLPPERKQPLVMELNCLGRIDIQRTPDRRAKWKSSKSAELFGYLLLHQGKLVSRTRLIEDMFASMPHKNALVYLNTTVYQLRKVLEGLGLKEQLHSDSQHYAFHPGPAFVDFLAFEEGCRRLAVIDETNLEEALQLEQLYAGDLFGEYGFAWAWSEIERFSQLYTSFTQRLSQALLKRGETNAATRLLLKLTARDELNEQSFMLLMEALAAQKNKEALVRRYEKFTSTLRVEMGIAPSAEVAGLFARLML</sequence>
<evidence type="ECO:0000256" key="4">
    <source>
        <dbReference type="ARBA" id="ARBA00023163"/>
    </source>
</evidence>
<dbReference type="Gene3D" id="1.25.40.10">
    <property type="entry name" value="Tetratricopeptide repeat domain"/>
    <property type="match status" value="1"/>
</dbReference>
<evidence type="ECO:0000256" key="2">
    <source>
        <dbReference type="ARBA" id="ARBA00023015"/>
    </source>
</evidence>
<dbReference type="RefSeq" id="WP_134757160.1">
    <property type="nucleotide sequence ID" value="NZ_MYFO02000004.1"/>
</dbReference>
<dbReference type="Proteomes" id="UP000298246">
    <property type="component" value="Unassembled WGS sequence"/>
</dbReference>
<keyword evidence="1" id="KW-0902">Two-component regulatory system</keyword>
<dbReference type="InterPro" id="IPR036388">
    <property type="entry name" value="WH-like_DNA-bd_sf"/>
</dbReference>
<protein>
    <recommendedName>
        <fullName evidence="10">Response regulatory domain-containing protein</fullName>
    </recommendedName>
</protein>
<dbReference type="InterPro" id="IPR016032">
    <property type="entry name" value="Sig_transdc_resp-reg_C-effctor"/>
</dbReference>
<evidence type="ECO:0000313" key="8">
    <source>
        <dbReference type="EMBL" id="TFE83432.1"/>
    </source>
</evidence>